<dbReference type="PANTHER" id="PTHR11879">
    <property type="entry name" value="ASPARTATE AMINOTRANSFERASE"/>
    <property type="match status" value="1"/>
</dbReference>
<dbReference type="CDD" id="cd00609">
    <property type="entry name" value="AAT_like"/>
    <property type="match status" value="1"/>
</dbReference>
<protein>
    <submittedName>
        <fullName evidence="8">Aromatic-amino-acid transaminase</fullName>
    </submittedName>
</protein>
<evidence type="ECO:0000313" key="8">
    <source>
        <dbReference type="EMBL" id="TWH83825.1"/>
    </source>
</evidence>
<organism evidence="8 9">
    <name type="scientific">Sedimentibacter saalensis</name>
    <dbReference type="NCBI Taxonomy" id="130788"/>
    <lineage>
        <taxon>Bacteria</taxon>
        <taxon>Bacillati</taxon>
        <taxon>Bacillota</taxon>
        <taxon>Tissierellia</taxon>
        <taxon>Sedimentibacter</taxon>
    </lineage>
</organism>
<comment type="caution">
    <text evidence="8">The sequence shown here is derived from an EMBL/GenBank/DDBJ whole genome shotgun (WGS) entry which is preliminary data.</text>
</comment>
<comment type="similarity">
    <text evidence="2">Belongs to the class-I pyridoxal-phosphate-dependent aminotransferase family.</text>
</comment>
<reference evidence="8 9" key="1">
    <citation type="submission" date="2019-07" db="EMBL/GenBank/DDBJ databases">
        <title>Genomic Encyclopedia of Type Strains, Phase I: the one thousand microbial genomes (KMG-I) project.</title>
        <authorList>
            <person name="Kyrpides N."/>
        </authorList>
    </citation>
    <scope>NUCLEOTIDE SEQUENCE [LARGE SCALE GENOMIC DNA]</scope>
    <source>
        <strain evidence="8 9">DSM 13558</strain>
    </source>
</reference>
<evidence type="ECO:0000256" key="5">
    <source>
        <dbReference type="ARBA" id="ARBA00022679"/>
    </source>
</evidence>
<dbReference type="AlphaFoldDB" id="A0A562JLL2"/>
<dbReference type="InterPro" id="IPR015421">
    <property type="entry name" value="PyrdxlP-dep_Trfase_major"/>
</dbReference>
<dbReference type="EMBL" id="VLKH01000001">
    <property type="protein sequence ID" value="TWH83825.1"/>
    <property type="molecule type" value="Genomic_DNA"/>
</dbReference>
<dbReference type="InterPro" id="IPR004839">
    <property type="entry name" value="Aminotransferase_I/II_large"/>
</dbReference>
<proteinExistence type="inferred from homology"/>
<dbReference type="Pfam" id="PF00155">
    <property type="entry name" value="Aminotran_1_2"/>
    <property type="match status" value="1"/>
</dbReference>
<dbReference type="Proteomes" id="UP000315343">
    <property type="component" value="Unassembled WGS sequence"/>
</dbReference>
<evidence type="ECO:0000256" key="1">
    <source>
        <dbReference type="ARBA" id="ARBA00001933"/>
    </source>
</evidence>
<gene>
    <name evidence="8" type="ORF">LY60_00439</name>
</gene>
<evidence type="ECO:0000256" key="3">
    <source>
        <dbReference type="ARBA" id="ARBA00011738"/>
    </source>
</evidence>
<keyword evidence="5" id="KW-0808">Transferase</keyword>
<comment type="cofactor">
    <cofactor evidence="1">
        <name>pyridoxal 5'-phosphate</name>
        <dbReference type="ChEBI" id="CHEBI:597326"/>
    </cofactor>
</comment>
<dbReference type="InterPro" id="IPR015422">
    <property type="entry name" value="PyrdxlP-dep_Trfase_small"/>
</dbReference>
<evidence type="ECO:0000256" key="4">
    <source>
        <dbReference type="ARBA" id="ARBA00022576"/>
    </source>
</evidence>
<accession>A0A562JLL2</accession>
<dbReference type="GO" id="GO:0006520">
    <property type="term" value="P:amino acid metabolic process"/>
    <property type="evidence" value="ECO:0007669"/>
    <property type="project" value="InterPro"/>
</dbReference>
<evidence type="ECO:0000259" key="7">
    <source>
        <dbReference type="Pfam" id="PF00155"/>
    </source>
</evidence>
<evidence type="ECO:0000256" key="6">
    <source>
        <dbReference type="ARBA" id="ARBA00022898"/>
    </source>
</evidence>
<dbReference type="GO" id="GO:0030170">
    <property type="term" value="F:pyridoxal phosphate binding"/>
    <property type="evidence" value="ECO:0007669"/>
    <property type="project" value="InterPro"/>
</dbReference>
<comment type="subunit">
    <text evidence="3">Homodimer.</text>
</comment>
<dbReference type="InterPro" id="IPR000796">
    <property type="entry name" value="Asp_trans"/>
</dbReference>
<evidence type="ECO:0000256" key="2">
    <source>
        <dbReference type="ARBA" id="ARBA00007441"/>
    </source>
</evidence>
<sequence length="414" mass="45980">MSFKMVADHAVWPLENDAIFGLAAKAKEAIEKYGKDNVIDSTLGALVDDDGNLICLETVYSELKSLPNADIAAYAQVAGQPDFLEAVQDACFKGYKPDAYIKAVATPGGTGSVRHAIWNYTNPGDSILVCDWFWGPYVTISEEFGRTVTNYELFNDKGEFNIISFKEKFEELLKKQKRLVTIINTPANNPTGYSLSDEEWDEVLNIAKENAKDPENKIIIVVDSAYIDYAGIGNERRKFFTKFSHLPENIFVMVAYSMSKGYTMYGMRSGAAIGISSSEDVANEFYYSAMHANRANWSNGTRAAMSVMTNIAKDPAKTKAYEDEVNSTKTMLRKRADAFVEGAKEAGLEILPYRDGFFVSIPCSNAKKASEELIKENLFVVALKKGLRFAVCAVSEEKCRVSPAKIKRVLDNLK</sequence>
<keyword evidence="4" id="KW-0032">Aminotransferase</keyword>
<dbReference type="PANTHER" id="PTHR11879:SF22">
    <property type="entry name" value="ASPARTATE AMINOTRANSFERASE, MITOCHONDRIAL"/>
    <property type="match status" value="1"/>
</dbReference>
<keyword evidence="9" id="KW-1185">Reference proteome</keyword>
<name>A0A562JLL2_9FIRM</name>
<dbReference type="OrthoDB" id="9766445at2"/>
<dbReference type="Gene3D" id="3.90.1150.10">
    <property type="entry name" value="Aspartate Aminotransferase, domain 1"/>
    <property type="match status" value="1"/>
</dbReference>
<keyword evidence="6" id="KW-0663">Pyridoxal phosphate</keyword>
<dbReference type="RefSeq" id="WP_145079331.1">
    <property type="nucleotide sequence ID" value="NZ_JAYFNS010000034.1"/>
</dbReference>
<dbReference type="Gene3D" id="3.40.640.10">
    <property type="entry name" value="Type I PLP-dependent aspartate aminotransferase-like (Major domain)"/>
    <property type="match status" value="1"/>
</dbReference>
<dbReference type="SUPFAM" id="SSF53383">
    <property type="entry name" value="PLP-dependent transferases"/>
    <property type="match status" value="1"/>
</dbReference>
<dbReference type="InterPro" id="IPR015424">
    <property type="entry name" value="PyrdxlP-dep_Trfase"/>
</dbReference>
<evidence type="ECO:0000313" key="9">
    <source>
        <dbReference type="Proteomes" id="UP000315343"/>
    </source>
</evidence>
<dbReference type="GO" id="GO:0042802">
    <property type="term" value="F:identical protein binding"/>
    <property type="evidence" value="ECO:0007669"/>
    <property type="project" value="TreeGrafter"/>
</dbReference>
<feature type="domain" description="Aminotransferase class I/classII large" evidence="7">
    <location>
        <begin position="48"/>
        <end position="400"/>
    </location>
</feature>
<dbReference type="GO" id="GO:0008483">
    <property type="term" value="F:transaminase activity"/>
    <property type="evidence" value="ECO:0007669"/>
    <property type="project" value="UniProtKB-KW"/>
</dbReference>